<accession>A0A2T0N734</accession>
<dbReference type="EMBL" id="PVNG01000003">
    <property type="protein sequence ID" value="PRX68291.1"/>
    <property type="molecule type" value="Genomic_DNA"/>
</dbReference>
<dbReference type="Proteomes" id="UP000238312">
    <property type="component" value="Unassembled WGS sequence"/>
</dbReference>
<dbReference type="AlphaFoldDB" id="A0A2T0N734"/>
<evidence type="ECO:0008006" key="3">
    <source>
        <dbReference type="Google" id="ProtNLM"/>
    </source>
</evidence>
<name>A0A2T0N734_9ACTN</name>
<dbReference type="InterPro" id="IPR036894">
    <property type="entry name" value="YbaB-like_sf"/>
</dbReference>
<reference evidence="1 2" key="1">
    <citation type="submission" date="2018-03" db="EMBL/GenBank/DDBJ databases">
        <title>Genomic Encyclopedia of Type Strains, Phase III (KMG-III): the genomes of soil and plant-associated and newly described type strains.</title>
        <authorList>
            <person name="Whitman W."/>
        </authorList>
    </citation>
    <scope>NUCLEOTIDE SEQUENCE [LARGE SCALE GENOMIC DNA]</scope>
    <source>
        <strain evidence="1 2">CGMCC 4.7104</strain>
    </source>
</reference>
<protein>
    <recommendedName>
        <fullName evidence="3">YbaB/EbfC DNA-binding family protein</fullName>
    </recommendedName>
</protein>
<proteinExistence type="predicted"/>
<sequence>MQEFGDFGNIDVDKLLREMDREVGRLDDFQRDIGKCVGRAEDENGFVTVEYGTDGVRELELHPKAMRLSSGELAELIKDVLREATQDFQDRMYTLANDAFGEADNPLKQMKDPDAALARIKQAEAVYDRAFEDVMKDFDKIRRRMDL</sequence>
<comment type="caution">
    <text evidence="1">The sequence shown here is derived from an EMBL/GenBank/DDBJ whole genome shotgun (WGS) entry which is preliminary data.</text>
</comment>
<dbReference type="RefSeq" id="WP_106236486.1">
    <property type="nucleotide sequence ID" value="NZ_CP109074.1"/>
</dbReference>
<keyword evidence="2" id="KW-1185">Reference proteome</keyword>
<evidence type="ECO:0000313" key="1">
    <source>
        <dbReference type="EMBL" id="PRX68291.1"/>
    </source>
</evidence>
<dbReference type="OrthoDB" id="3829223at2"/>
<organism evidence="1 2">
    <name type="scientific">Nonomuraea fuscirosea</name>
    <dbReference type="NCBI Taxonomy" id="1291556"/>
    <lineage>
        <taxon>Bacteria</taxon>
        <taxon>Bacillati</taxon>
        <taxon>Actinomycetota</taxon>
        <taxon>Actinomycetes</taxon>
        <taxon>Streptosporangiales</taxon>
        <taxon>Streptosporangiaceae</taxon>
        <taxon>Nonomuraea</taxon>
    </lineage>
</organism>
<dbReference type="Gene3D" id="3.30.1310.10">
    <property type="entry name" value="Nucleoid-associated protein YbaB-like domain"/>
    <property type="match status" value="1"/>
</dbReference>
<evidence type="ECO:0000313" key="2">
    <source>
        <dbReference type="Proteomes" id="UP000238312"/>
    </source>
</evidence>
<gene>
    <name evidence="1" type="ORF">B0I32_103252</name>
</gene>